<dbReference type="Proteomes" id="UP000799118">
    <property type="component" value="Unassembled WGS sequence"/>
</dbReference>
<evidence type="ECO:0000313" key="2">
    <source>
        <dbReference type="EMBL" id="KAE9387386.1"/>
    </source>
</evidence>
<feature type="compositionally biased region" description="Acidic residues" evidence="1">
    <location>
        <begin position="639"/>
        <end position="649"/>
    </location>
</feature>
<feature type="compositionally biased region" description="Polar residues" evidence="1">
    <location>
        <begin position="12"/>
        <end position="21"/>
    </location>
</feature>
<dbReference type="OrthoDB" id="3068871at2759"/>
<name>A0A6A4GPM8_9AGAR</name>
<feature type="compositionally biased region" description="Low complexity" evidence="1">
    <location>
        <begin position="140"/>
        <end position="152"/>
    </location>
</feature>
<feature type="compositionally biased region" description="Basic residues" evidence="1">
    <location>
        <begin position="22"/>
        <end position="34"/>
    </location>
</feature>
<keyword evidence="3" id="KW-1185">Reference proteome</keyword>
<protein>
    <submittedName>
        <fullName evidence="2">Uncharacterized protein</fullName>
    </submittedName>
</protein>
<organism evidence="2 3">
    <name type="scientific">Gymnopus androsaceus JB14</name>
    <dbReference type="NCBI Taxonomy" id="1447944"/>
    <lineage>
        <taxon>Eukaryota</taxon>
        <taxon>Fungi</taxon>
        <taxon>Dikarya</taxon>
        <taxon>Basidiomycota</taxon>
        <taxon>Agaricomycotina</taxon>
        <taxon>Agaricomycetes</taxon>
        <taxon>Agaricomycetidae</taxon>
        <taxon>Agaricales</taxon>
        <taxon>Marasmiineae</taxon>
        <taxon>Omphalotaceae</taxon>
        <taxon>Gymnopus</taxon>
    </lineage>
</organism>
<proteinExistence type="predicted"/>
<gene>
    <name evidence="2" type="ORF">BT96DRAFT_948410</name>
</gene>
<feature type="region of interest" description="Disordered" evidence="1">
    <location>
        <begin position="505"/>
        <end position="663"/>
    </location>
</feature>
<feature type="compositionally biased region" description="Low complexity" evidence="1">
    <location>
        <begin position="84"/>
        <end position="97"/>
    </location>
</feature>
<feature type="compositionally biased region" description="Low complexity" evidence="1">
    <location>
        <begin position="1053"/>
        <end position="1077"/>
    </location>
</feature>
<evidence type="ECO:0000313" key="3">
    <source>
        <dbReference type="Proteomes" id="UP000799118"/>
    </source>
</evidence>
<feature type="compositionally biased region" description="Basic residues" evidence="1">
    <location>
        <begin position="1093"/>
        <end position="1108"/>
    </location>
</feature>
<feature type="region of interest" description="Disordered" evidence="1">
    <location>
        <begin position="1006"/>
        <end position="1121"/>
    </location>
</feature>
<accession>A0A6A4GPM8</accession>
<feature type="compositionally biased region" description="Basic and acidic residues" evidence="1">
    <location>
        <begin position="505"/>
        <end position="532"/>
    </location>
</feature>
<dbReference type="PANTHER" id="PTHR47687">
    <property type="entry name" value="G8 DOMAIN-CONTAINING PROTEIN DDB_G0288475-RELATED"/>
    <property type="match status" value="1"/>
</dbReference>
<dbReference type="EMBL" id="ML769804">
    <property type="protein sequence ID" value="KAE9387386.1"/>
    <property type="molecule type" value="Genomic_DNA"/>
</dbReference>
<dbReference type="PANTHER" id="PTHR47687:SF4">
    <property type="entry name" value="G8 DOMAIN-CONTAINING PROTEIN DDB_G0286311-RELATED"/>
    <property type="match status" value="1"/>
</dbReference>
<feature type="region of interest" description="Disordered" evidence="1">
    <location>
        <begin position="1"/>
        <end position="199"/>
    </location>
</feature>
<dbReference type="AlphaFoldDB" id="A0A6A4GPM8"/>
<evidence type="ECO:0000256" key="1">
    <source>
        <dbReference type="SAM" id="MobiDB-lite"/>
    </source>
</evidence>
<dbReference type="InterPro" id="IPR052334">
    <property type="entry name" value="G8_domain-comF-like"/>
</dbReference>
<sequence length="1121" mass="127120">MSLPKTRPVISLFTQSSSSMHNARKTRSNTRKLRSAGAAADLTLSTVNGGTKAVKTLQKKPAPGASKAKTKGKAQKETIPQETSASRPPSQARPSSPAHEDCPPATPPPAHDKAQSPPAQSHDKTASRAPSQSPTPSPATAPEEPAQLSEFPRLPPPELEPAPASQSPASPPVEPELTSHSQAPPGPAASSEPPPCPHHEVIETQDQVEIERLEVERLRELQTHDAIKHRIGLADTVTRIAGDYLVKARAEYPGVSQLIEERFWSEVEALARVTEDKALIEGFPVIAAIYEQGDYPDLEIGTMQLAMWAYITDMEGYKATEKHTVELLRCLVMPNAQEIPSLEYRKRFGSDNHLEILLEKSQHLPEDYDEARELRKHVETQQALLSRHLEHKEAVVWYLDECDRRYREALTQCQEERERRERQLLEEKHRIEEARRIEAKRRIEEKRRLREVEARRLEEEYRIELGRRLEQEAAEVEHRAQERLEQERVEREERREQGRLRKERERIDKEQQLEEERLQKERSVLEEPEGSRPNKRRRQEQEDEVDDSLFGEFDPFGSSNAGDVGDGAIFGNSDEEELSVHHRSSKRSRQSRQIVESSSEDEQDDADKGKGKAKPKPNLKGREGEGESESGQGRKKDEDGDEDDEDDEDPLKAKGPLPKSVKSDIDTAHAKAIYNYLEADDRIPRAVNYFNIFQIWYGVHGEKRRTSGVTASEWTKVVTAEFYAFLRDKLSDDEFHDNGARRLALKEQIEWYEGHMEDLIEEKKKGKMNLTMRKIMRPFISMAEKIHLETGYHIGGYALHEDHEALTWVATTDLENIRKTKSTQMYAQAADLHALIRTQRMKSREMEADLAKLYWDLPKPKDRLVGYGSNVDLDFRDPNKLQLTQFVKNAWRMHVQIINWPVNVPFFKCGVEGTEGFLPGFKLIHDIKADDLALICENRIQALLAEAQGKTIDNAKPCVEMVCWDEDEIELPLKEQCDVALVTDTDGNIVVAVSHSEDYREEVDAEATLWGDGSPDPSVRRRASLPSPSSGPKRAYKRSAVPSSSREHPPSPSTSRQLPRSVSPARPSAPGPSRAPAKTQRALSPATEESEHPKKKAKHSNLTKNKRSALKDKLKNRIPRS</sequence>
<feature type="compositionally biased region" description="Pro residues" evidence="1">
    <location>
        <begin position="184"/>
        <end position="196"/>
    </location>
</feature>
<feature type="compositionally biased region" description="Basic residues" evidence="1">
    <location>
        <begin position="581"/>
        <end position="590"/>
    </location>
</feature>
<reference evidence="2" key="1">
    <citation type="journal article" date="2019" name="Environ. Microbiol.">
        <title>Fungal ecological strategies reflected in gene transcription - a case study of two litter decomposers.</title>
        <authorList>
            <person name="Barbi F."/>
            <person name="Kohler A."/>
            <person name="Barry K."/>
            <person name="Baskaran P."/>
            <person name="Daum C."/>
            <person name="Fauchery L."/>
            <person name="Ihrmark K."/>
            <person name="Kuo A."/>
            <person name="LaButti K."/>
            <person name="Lipzen A."/>
            <person name="Morin E."/>
            <person name="Grigoriev I.V."/>
            <person name="Henrissat B."/>
            <person name="Lindahl B."/>
            <person name="Martin F."/>
        </authorList>
    </citation>
    <scope>NUCLEOTIDE SEQUENCE</scope>
    <source>
        <strain evidence="2">JB14</strain>
    </source>
</reference>